<dbReference type="InterPro" id="IPR018062">
    <property type="entry name" value="HTH_AraC-typ_CS"/>
</dbReference>
<proteinExistence type="predicted"/>
<keyword evidence="2" id="KW-0238">DNA-binding</keyword>
<protein>
    <submittedName>
        <fullName evidence="5">Helix-turn-helix transcriptional regulator</fullName>
    </submittedName>
</protein>
<keyword evidence="6" id="KW-1185">Reference proteome</keyword>
<dbReference type="InterPro" id="IPR020449">
    <property type="entry name" value="Tscrpt_reg_AraC-type_HTH"/>
</dbReference>
<dbReference type="PROSITE" id="PS00041">
    <property type="entry name" value="HTH_ARAC_FAMILY_1"/>
    <property type="match status" value="1"/>
</dbReference>
<evidence type="ECO:0000313" key="6">
    <source>
        <dbReference type="Proteomes" id="UP000673394"/>
    </source>
</evidence>
<dbReference type="PANTHER" id="PTHR46796">
    <property type="entry name" value="HTH-TYPE TRANSCRIPTIONAL ACTIVATOR RHAS-RELATED"/>
    <property type="match status" value="1"/>
</dbReference>
<reference evidence="5 6" key="1">
    <citation type="submission" date="2021-04" db="EMBL/GenBank/DDBJ databases">
        <title>Paenibacillus sp. DLE-14 whole genome sequence.</title>
        <authorList>
            <person name="Ham Y.J."/>
        </authorList>
    </citation>
    <scope>NUCLEOTIDE SEQUENCE [LARGE SCALE GENOMIC DNA]</scope>
    <source>
        <strain evidence="5 6">DLE-14</strain>
    </source>
</reference>
<sequence>MDEQFARLKATLESDGPAKRLYAHHRMLDILLGLLQPVPAKTIEPEWRGKMAELVRQLEQTPEKRFSIAEMAQAVQVSESHFYKLFQEQFGQSPAAYMERVRIEQACELLLNSGLSIIEIAHELGFKTSQHFTNVFRKVTGCPPSEWRRREAYS</sequence>
<evidence type="ECO:0000256" key="1">
    <source>
        <dbReference type="ARBA" id="ARBA00023015"/>
    </source>
</evidence>
<evidence type="ECO:0000259" key="4">
    <source>
        <dbReference type="PROSITE" id="PS01124"/>
    </source>
</evidence>
<organism evidence="5 6">
    <name type="scientific">Paenibacillus lignilyticus</name>
    <dbReference type="NCBI Taxonomy" id="1172615"/>
    <lineage>
        <taxon>Bacteria</taxon>
        <taxon>Bacillati</taxon>
        <taxon>Bacillota</taxon>
        <taxon>Bacilli</taxon>
        <taxon>Bacillales</taxon>
        <taxon>Paenibacillaceae</taxon>
        <taxon>Paenibacillus</taxon>
    </lineage>
</organism>
<dbReference type="PRINTS" id="PR00032">
    <property type="entry name" value="HTHARAC"/>
</dbReference>
<dbReference type="SUPFAM" id="SSF46689">
    <property type="entry name" value="Homeodomain-like"/>
    <property type="match status" value="2"/>
</dbReference>
<dbReference type="InterPro" id="IPR050204">
    <property type="entry name" value="AraC_XylS_family_regulators"/>
</dbReference>
<dbReference type="SMART" id="SM00342">
    <property type="entry name" value="HTH_ARAC"/>
    <property type="match status" value="1"/>
</dbReference>
<dbReference type="InterPro" id="IPR018060">
    <property type="entry name" value="HTH_AraC"/>
</dbReference>
<feature type="domain" description="HTH araC/xylS-type" evidence="4">
    <location>
        <begin position="52"/>
        <end position="150"/>
    </location>
</feature>
<keyword evidence="1" id="KW-0805">Transcription regulation</keyword>
<dbReference type="PROSITE" id="PS01124">
    <property type="entry name" value="HTH_ARAC_FAMILY_2"/>
    <property type="match status" value="1"/>
</dbReference>
<dbReference type="InterPro" id="IPR009057">
    <property type="entry name" value="Homeodomain-like_sf"/>
</dbReference>
<evidence type="ECO:0000313" key="5">
    <source>
        <dbReference type="EMBL" id="MBP3965738.1"/>
    </source>
</evidence>
<dbReference type="RefSeq" id="WP_210662373.1">
    <property type="nucleotide sequence ID" value="NZ_JAGKSP010000012.1"/>
</dbReference>
<evidence type="ECO:0000256" key="2">
    <source>
        <dbReference type="ARBA" id="ARBA00023125"/>
    </source>
</evidence>
<accession>A0ABS5CIS2</accession>
<dbReference type="Pfam" id="PF12833">
    <property type="entry name" value="HTH_18"/>
    <property type="match status" value="1"/>
</dbReference>
<evidence type="ECO:0000256" key="3">
    <source>
        <dbReference type="ARBA" id="ARBA00023163"/>
    </source>
</evidence>
<dbReference type="Proteomes" id="UP000673394">
    <property type="component" value="Unassembled WGS sequence"/>
</dbReference>
<comment type="caution">
    <text evidence="5">The sequence shown here is derived from an EMBL/GenBank/DDBJ whole genome shotgun (WGS) entry which is preliminary data.</text>
</comment>
<keyword evidence="3" id="KW-0804">Transcription</keyword>
<dbReference type="EMBL" id="JAGKSP010000012">
    <property type="protein sequence ID" value="MBP3965738.1"/>
    <property type="molecule type" value="Genomic_DNA"/>
</dbReference>
<dbReference type="Gene3D" id="1.10.10.60">
    <property type="entry name" value="Homeodomain-like"/>
    <property type="match status" value="2"/>
</dbReference>
<gene>
    <name evidence="5" type="ORF">I8J30_23755</name>
</gene>
<name>A0ABS5CIS2_9BACL</name>